<reference evidence="2 3" key="1">
    <citation type="submission" date="2020-08" db="EMBL/GenBank/DDBJ databases">
        <title>Sequencing the genomes of 1000 actinobacteria strains.</title>
        <authorList>
            <person name="Klenk H.-P."/>
        </authorList>
    </citation>
    <scope>NUCLEOTIDE SEQUENCE [LARGE SCALE GENOMIC DNA]</scope>
    <source>
        <strain evidence="2 3">DSM 44551</strain>
    </source>
</reference>
<dbReference type="AlphaFoldDB" id="A0A7W8QTI7"/>
<evidence type="ECO:0000313" key="2">
    <source>
        <dbReference type="EMBL" id="MBB5436303.1"/>
    </source>
</evidence>
<evidence type="ECO:0000256" key="1">
    <source>
        <dbReference type="SAM" id="MobiDB-lite"/>
    </source>
</evidence>
<organism evidence="2 3">
    <name type="scientific">Nocardiopsis composta</name>
    <dbReference type="NCBI Taxonomy" id="157465"/>
    <lineage>
        <taxon>Bacteria</taxon>
        <taxon>Bacillati</taxon>
        <taxon>Actinomycetota</taxon>
        <taxon>Actinomycetes</taxon>
        <taxon>Streptosporangiales</taxon>
        <taxon>Nocardiopsidaceae</taxon>
        <taxon>Nocardiopsis</taxon>
    </lineage>
</organism>
<dbReference type="RefSeq" id="WP_184399940.1">
    <property type="nucleotide sequence ID" value="NZ_JACHDB010000003.1"/>
</dbReference>
<evidence type="ECO:0000313" key="3">
    <source>
        <dbReference type="Proteomes" id="UP000572635"/>
    </source>
</evidence>
<gene>
    <name evidence="2" type="ORF">HDA36_006467</name>
</gene>
<comment type="caution">
    <text evidence="2">The sequence shown here is derived from an EMBL/GenBank/DDBJ whole genome shotgun (WGS) entry which is preliminary data.</text>
</comment>
<sequence>MSREAQDWAEIDRLVGEVVEKAAERLGEDAPAPKKEKKEPGAEEWEEGR</sequence>
<protein>
    <submittedName>
        <fullName evidence="2">Uncharacterized protein</fullName>
    </submittedName>
</protein>
<dbReference type="EMBL" id="JACHDB010000003">
    <property type="protein sequence ID" value="MBB5436303.1"/>
    <property type="molecule type" value="Genomic_DNA"/>
</dbReference>
<accession>A0A7W8QTI7</accession>
<keyword evidence="3" id="KW-1185">Reference proteome</keyword>
<name>A0A7W8QTI7_9ACTN</name>
<dbReference type="Proteomes" id="UP000572635">
    <property type="component" value="Unassembled WGS sequence"/>
</dbReference>
<proteinExistence type="predicted"/>
<feature type="region of interest" description="Disordered" evidence="1">
    <location>
        <begin position="22"/>
        <end position="49"/>
    </location>
</feature>